<feature type="chain" id="PRO_5030808165" evidence="2">
    <location>
        <begin position="22"/>
        <end position="77"/>
    </location>
</feature>
<sequence>MFTKLLTAAAIASMATAPVLAAPTSASKLSLSGVRASTSTSKKSELAPAILIGVLATVAIIGGAVVLADSDDSPDSP</sequence>
<feature type="transmembrane region" description="Helical" evidence="1">
    <location>
        <begin position="45"/>
        <end position="68"/>
    </location>
</feature>
<keyword evidence="1" id="KW-1133">Transmembrane helix</keyword>
<organism evidence="3 4">
    <name type="scientific">Sphingomonas kyeonggiensis</name>
    <dbReference type="NCBI Taxonomy" id="1268553"/>
    <lineage>
        <taxon>Bacteria</taxon>
        <taxon>Pseudomonadati</taxon>
        <taxon>Pseudomonadota</taxon>
        <taxon>Alphaproteobacteria</taxon>
        <taxon>Sphingomonadales</taxon>
        <taxon>Sphingomonadaceae</taxon>
        <taxon>Sphingomonas</taxon>
    </lineage>
</organism>
<evidence type="ECO:0000313" key="4">
    <source>
        <dbReference type="Proteomes" id="UP000557392"/>
    </source>
</evidence>
<dbReference type="EMBL" id="JACIEH010000001">
    <property type="protein sequence ID" value="MBB4096918.1"/>
    <property type="molecule type" value="Genomic_DNA"/>
</dbReference>
<reference evidence="3 4" key="1">
    <citation type="submission" date="2020-08" db="EMBL/GenBank/DDBJ databases">
        <title>Genomic Encyclopedia of Type Strains, Phase IV (KMG-IV): sequencing the most valuable type-strain genomes for metagenomic binning, comparative biology and taxonomic classification.</title>
        <authorList>
            <person name="Goeker M."/>
        </authorList>
    </citation>
    <scope>NUCLEOTIDE SEQUENCE [LARGE SCALE GENOMIC DNA]</scope>
    <source>
        <strain evidence="3 4">DSM 101806</strain>
    </source>
</reference>
<evidence type="ECO:0000256" key="1">
    <source>
        <dbReference type="SAM" id="Phobius"/>
    </source>
</evidence>
<comment type="caution">
    <text evidence="3">The sequence shown here is derived from an EMBL/GenBank/DDBJ whole genome shotgun (WGS) entry which is preliminary data.</text>
</comment>
<evidence type="ECO:0000313" key="3">
    <source>
        <dbReference type="EMBL" id="MBB4096918.1"/>
    </source>
</evidence>
<proteinExistence type="predicted"/>
<keyword evidence="4" id="KW-1185">Reference proteome</keyword>
<accession>A0A7W6JP03</accession>
<gene>
    <name evidence="3" type="ORF">GGR46_000451</name>
</gene>
<protein>
    <submittedName>
        <fullName evidence="3">Uncharacterized protein</fullName>
    </submittedName>
</protein>
<feature type="signal peptide" evidence="2">
    <location>
        <begin position="1"/>
        <end position="21"/>
    </location>
</feature>
<dbReference type="AlphaFoldDB" id="A0A7W6JP03"/>
<evidence type="ECO:0000256" key="2">
    <source>
        <dbReference type="SAM" id="SignalP"/>
    </source>
</evidence>
<dbReference type="RefSeq" id="WP_343057955.1">
    <property type="nucleotide sequence ID" value="NZ_JACIEH010000001.1"/>
</dbReference>
<name>A0A7W6JP03_9SPHN</name>
<keyword evidence="1" id="KW-0472">Membrane</keyword>
<dbReference type="Proteomes" id="UP000557392">
    <property type="component" value="Unassembled WGS sequence"/>
</dbReference>
<keyword evidence="1" id="KW-0812">Transmembrane</keyword>
<keyword evidence="2" id="KW-0732">Signal</keyword>